<accession>A0A8J2PMN9</accession>
<evidence type="ECO:0008006" key="3">
    <source>
        <dbReference type="Google" id="ProtNLM"/>
    </source>
</evidence>
<proteinExistence type="predicted"/>
<feature type="non-terminal residue" evidence="1">
    <location>
        <position position="77"/>
    </location>
</feature>
<gene>
    <name evidence="1" type="ORF">AFUS01_LOCUS36792</name>
</gene>
<dbReference type="AlphaFoldDB" id="A0A8J2PMN9"/>
<comment type="caution">
    <text evidence="1">The sequence shown here is derived from an EMBL/GenBank/DDBJ whole genome shotgun (WGS) entry which is preliminary data.</text>
</comment>
<evidence type="ECO:0000313" key="2">
    <source>
        <dbReference type="Proteomes" id="UP000708208"/>
    </source>
</evidence>
<dbReference type="Proteomes" id="UP000708208">
    <property type="component" value="Unassembled WGS sequence"/>
</dbReference>
<dbReference type="EMBL" id="CAJVCH010541012">
    <property type="protein sequence ID" value="CAG7826753.1"/>
    <property type="molecule type" value="Genomic_DNA"/>
</dbReference>
<keyword evidence="2" id="KW-1185">Reference proteome</keyword>
<evidence type="ECO:0000313" key="1">
    <source>
        <dbReference type="EMBL" id="CAG7826753.1"/>
    </source>
</evidence>
<name>A0A8J2PMN9_9HEXA</name>
<organism evidence="1 2">
    <name type="scientific">Allacma fusca</name>
    <dbReference type="NCBI Taxonomy" id="39272"/>
    <lineage>
        <taxon>Eukaryota</taxon>
        <taxon>Metazoa</taxon>
        <taxon>Ecdysozoa</taxon>
        <taxon>Arthropoda</taxon>
        <taxon>Hexapoda</taxon>
        <taxon>Collembola</taxon>
        <taxon>Symphypleona</taxon>
        <taxon>Sminthuridae</taxon>
        <taxon>Allacma</taxon>
    </lineage>
</organism>
<reference evidence="1" key="1">
    <citation type="submission" date="2021-06" db="EMBL/GenBank/DDBJ databases">
        <authorList>
            <person name="Hodson N. C."/>
            <person name="Mongue J. A."/>
            <person name="Jaron S. K."/>
        </authorList>
    </citation>
    <scope>NUCLEOTIDE SEQUENCE</scope>
</reference>
<protein>
    <recommendedName>
        <fullName evidence="3">GOLD domain-containing protein</fullName>
    </recommendedName>
</protein>
<dbReference type="OrthoDB" id="1434354at2759"/>
<sequence>HDIFFRVDFEDVEDTVEPCRVDSDLCAQKGTILCDKIGRYTLVFDNSYSTFKGKSLKLCVCGGIGTHVYSSLVLGVK</sequence>